<dbReference type="Proteomes" id="UP001066276">
    <property type="component" value="Chromosome 10"/>
</dbReference>
<dbReference type="AlphaFoldDB" id="A0AAV7LUX2"/>
<organism evidence="1 2">
    <name type="scientific">Pleurodeles waltl</name>
    <name type="common">Iberian ribbed newt</name>
    <dbReference type="NCBI Taxonomy" id="8319"/>
    <lineage>
        <taxon>Eukaryota</taxon>
        <taxon>Metazoa</taxon>
        <taxon>Chordata</taxon>
        <taxon>Craniata</taxon>
        <taxon>Vertebrata</taxon>
        <taxon>Euteleostomi</taxon>
        <taxon>Amphibia</taxon>
        <taxon>Batrachia</taxon>
        <taxon>Caudata</taxon>
        <taxon>Salamandroidea</taxon>
        <taxon>Salamandridae</taxon>
        <taxon>Pleurodelinae</taxon>
        <taxon>Pleurodeles</taxon>
    </lineage>
</organism>
<keyword evidence="2" id="KW-1185">Reference proteome</keyword>
<feature type="non-terminal residue" evidence="1">
    <location>
        <position position="1"/>
    </location>
</feature>
<comment type="caution">
    <text evidence="1">The sequence shown here is derived from an EMBL/GenBank/DDBJ whole genome shotgun (WGS) entry which is preliminary data.</text>
</comment>
<name>A0AAV7LUX2_PLEWA</name>
<accession>A0AAV7LUX2</accession>
<dbReference type="EMBL" id="JANPWB010000014">
    <property type="protein sequence ID" value="KAJ1095081.1"/>
    <property type="molecule type" value="Genomic_DNA"/>
</dbReference>
<proteinExistence type="predicted"/>
<reference evidence="1" key="1">
    <citation type="journal article" date="2022" name="bioRxiv">
        <title>Sequencing and chromosome-scale assembly of the giantPleurodeles waltlgenome.</title>
        <authorList>
            <person name="Brown T."/>
            <person name="Elewa A."/>
            <person name="Iarovenko S."/>
            <person name="Subramanian E."/>
            <person name="Araus A.J."/>
            <person name="Petzold A."/>
            <person name="Susuki M."/>
            <person name="Suzuki K.-i.T."/>
            <person name="Hayashi T."/>
            <person name="Toyoda A."/>
            <person name="Oliveira C."/>
            <person name="Osipova E."/>
            <person name="Leigh N.D."/>
            <person name="Simon A."/>
            <person name="Yun M.H."/>
        </authorList>
    </citation>
    <scope>NUCLEOTIDE SEQUENCE</scope>
    <source>
        <strain evidence="1">20211129_DDA</strain>
        <tissue evidence="1">Liver</tissue>
    </source>
</reference>
<feature type="non-terminal residue" evidence="1">
    <location>
        <position position="54"/>
    </location>
</feature>
<evidence type="ECO:0000313" key="2">
    <source>
        <dbReference type="Proteomes" id="UP001066276"/>
    </source>
</evidence>
<evidence type="ECO:0000313" key="1">
    <source>
        <dbReference type="EMBL" id="KAJ1095081.1"/>
    </source>
</evidence>
<gene>
    <name evidence="1" type="ORF">NDU88_000251</name>
</gene>
<sequence length="54" mass="5945">GGVRRTDTVCGGQGVMRGGQIPSVVDKDGVRRTDEVCGGQGWCEKDRYSLWWTE</sequence>
<protein>
    <submittedName>
        <fullName evidence="1">Uncharacterized protein</fullName>
    </submittedName>
</protein>